<accession>A0AAD5CQU9</accession>
<dbReference type="Proteomes" id="UP001206925">
    <property type="component" value="Unassembled WGS sequence"/>
</dbReference>
<proteinExistence type="predicted"/>
<evidence type="ECO:0000313" key="8">
    <source>
        <dbReference type="EMBL" id="KAI7745145.1"/>
    </source>
</evidence>
<feature type="region of interest" description="Disordered" evidence="6">
    <location>
        <begin position="20"/>
        <end position="53"/>
    </location>
</feature>
<dbReference type="Gene3D" id="4.10.280.10">
    <property type="entry name" value="Helix-loop-helix DNA-binding domain"/>
    <property type="match status" value="1"/>
</dbReference>
<feature type="compositionally biased region" description="Polar residues" evidence="6">
    <location>
        <begin position="41"/>
        <end position="53"/>
    </location>
</feature>
<comment type="subcellular location">
    <subcellularLocation>
        <location evidence="1">Nucleus</location>
    </subcellularLocation>
</comment>
<gene>
    <name evidence="8" type="ORF">M8C21_005803</name>
</gene>
<dbReference type="AlphaFoldDB" id="A0AAD5CQU9"/>
<evidence type="ECO:0000259" key="7">
    <source>
        <dbReference type="Pfam" id="PF00010"/>
    </source>
</evidence>
<sequence length="218" mass="24102">MANIYDQPSDDISLLLHQILSKSSPPPPPPSYSSTPKQLKCQLQPQHLPHSHSSVPINTVAHVASSSAGTADYDHDEYDSECEEALGHLMDEMVPKPDPPRNPSKRTRAAEVHNMSEKTDKASMLDEAIEYLKQLQLQVQMLTMRNGISLYTMCAPQHGVLQPNHRPYSMNHGNQSVNMTASYGTPVNPMISQNQPPILNFSRANNQVSSFGTQLGSF</sequence>
<evidence type="ECO:0000256" key="2">
    <source>
        <dbReference type="ARBA" id="ARBA00023015"/>
    </source>
</evidence>
<keyword evidence="3" id="KW-0238">DNA-binding</keyword>
<dbReference type="PANTHER" id="PTHR45855:SF6">
    <property type="entry name" value="TRANSCRIPTION FACTOR ALC"/>
    <property type="match status" value="1"/>
</dbReference>
<comment type="caution">
    <text evidence="8">The sequence shown here is derived from an EMBL/GenBank/DDBJ whole genome shotgun (WGS) entry which is preliminary data.</text>
</comment>
<keyword evidence="9" id="KW-1185">Reference proteome</keyword>
<evidence type="ECO:0000256" key="6">
    <source>
        <dbReference type="SAM" id="MobiDB-lite"/>
    </source>
</evidence>
<protein>
    <recommendedName>
        <fullName evidence="7">BHLH domain-containing protein</fullName>
    </recommendedName>
</protein>
<dbReference type="GO" id="GO:0003677">
    <property type="term" value="F:DNA binding"/>
    <property type="evidence" value="ECO:0007669"/>
    <property type="project" value="UniProtKB-KW"/>
</dbReference>
<evidence type="ECO:0000256" key="3">
    <source>
        <dbReference type="ARBA" id="ARBA00023125"/>
    </source>
</evidence>
<keyword evidence="4" id="KW-0804">Transcription</keyword>
<dbReference type="EMBL" id="JAMZMK010007349">
    <property type="protein sequence ID" value="KAI7745145.1"/>
    <property type="molecule type" value="Genomic_DNA"/>
</dbReference>
<feature type="domain" description="BHLH" evidence="7">
    <location>
        <begin position="112"/>
        <end position="136"/>
    </location>
</feature>
<reference evidence="8" key="1">
    <citation type="submission" date="2022-06" db="EMBL/GenBank/DDBJ databases">
        <title>Uncovering the hologenomic basis of an extraordinary plant invasion.</title>
        <authorList>
            <person name="Bieker V.C."/>
            <person name="Martin M.D."/>
            <person name="Gilbert T."/>
            <person name="Hodgins K."/>
            <person name="Battlay P."/>
            <person name="Petersen B."/>
            <person name="Wilson J."/>
        </authorList>
    </citation>
    <scope>NUCLEOTIDE SEQUENCE</scope>
    <source>
        <strain evidence="8">AA19_3_7</strain>
        <tissue evidence="8">Leaf</tissue>
    </source>
</reference>
<evidence type="ECO:0000256" key="1">
    <source>
        <dbReference type="ARBA" id="ARBA00004123"/>
    </source>
</evidence>
<dbReference type="InterPro" id="IPR036638">
    <property type="entry name" value="HLH_DNA-bd_sf"/>
</dbReference>
<feature type="region of interest" description="Disordered" evidence="6">
    <location>
        <begin position="91"/>
        <end position="117"/>
    </location>
</feature>
<evidence type="ECO:0000256" key="5">
    <source>
        <dbReference type="ARBA" id="ARBA00023242"/>
    </source>
</evidence>
<keyword evidence="5" id="KW-0539">Nucleus</keyword>
<dbReference type="InterPro" id="IPR011598">
    <property type="entry name" value="bHLH_dom"/>
</dbReference>
<evidence type="ECO:0000256" key="4">
    <source>
        <dbReference type="ARBA" id="ARBA00023163"/>
    </source>
</evidence>
<evidence type="ECO:0000313" key="9">
    <source>
        <dbReference type="Proteomes" id="UP001206925"/>
    </source>
</evidence>
<feature type="compositionally biased region" description="Basic and acidic residues" evidence="6">
    <location>
        <begin position="108"/>
        <end position="117"/>
    </location>
</feature>
<name>A0AAD5CQU9_AMBAR</name>
<dbReference type="GO" id="GO:0005634">
    <property type="term" value="C:nucleus"/>
    <property type="evidence" value="ECO:0007669"/>
    <property type="project" value="UniProtKB-SubCell"/>
</dbReference>
<dbReference type="GO" id="GO:0046983">
    <property type="term" value="F:protein dimerization activity"/>
    <property type="evidence" value="ECO:0007669"/>
    <property type="project" value="InterPro"/>
</dbReference>
<dbReference type="SUPFAM" id="SSF47459">
    <property type="entry name" value="HLH, helix-loop-helix DNA-binding domain"/>
    <property type="match status" value="1"/>
</dbReference>
<dbReference type="PANTHER" id="PTHR45855">
    <property type="entry name" value="TRANSCRIPTION FACTOR PIF1-RELATED"/>
    <property type="match status" value="1"/>
</dbReference>
<organism evidence="8 9">
    <name type="scientific">Ambrosia artemisiifolia</name>
    <name type="common">Common ragweed</name>
    <dbReference type="NCBI Taxonomy" id="4212"/>
    <lineage>
        <taxon>Eukaryota</taxon>
        <taxon>Viridiplantae</taxon>
        <taxon>Streptophyta</taxon>
        <taxon>Embryophyta</taxon>
        <taxon>Tracheophyta</taxon>
        <taxon>Spermatophyta</taxon>
        <taxon>Magnoliopsida</taxon>
        <taxon>eudicotyledons</taxon>
        <taxon>Gunneridae</taxon>
        <taxon>Pentapetalae</taxon>
        <taxon>asterids</taxon>
        <taxon>campanulids</taxon>
        <taxon>Asterales</taxon>
        <taxon>Asteraceae</taxon>
        <taxon>Asteroideae</taxon>
        <taxon>Heliantheae alliance</taxon>
        <taxon>Heliantheae</taxon>
        <taxon>Ambrosia</taxon>
    </lineage>
</organism>
<keyword evidence="2" id="KW-0805">Transcription regulation</keyword>
<dbReference type="InterPro" id="IPR031066">
    <property type="entry name" value="bHLH_ALC-like_plant"/>
</dbReference>
<dbReference type="Pfam" id="PF00010">
    <property type="entry name" value="HLH"/>
    <property type="match status" value="1"/>
</dbReference>